<dbReference type="GO" id="GO:0004888">
    <property type="term" value="F:transmembrane signaling receptor activity"/>
    <property type="evidence" value="ECO:0007669"/>
    <property type="project" value="InterPro"/>
</dbReference>
<dbReference type="CDD" id="cd06225">
    <property type="entry name" value="HAMP"/>
    <property type="match status" value="1"/>
</dbReference>
<dbReference type="AlphaFoldDB" id="A0A6J4ZI45"/>
<keyword evidence="9 11" id="KW-0807">Transducer</keyword>
<dbReference type="Pfam" id="PF00672">
    <property type="entry name" value="HAMP"/>
    <property type="match status" value="1"/>
</dbReference>
<dbReference type="InterPro" id="IPR004090">
    <property type="entry name" value="Chemotax_Me-accpt_rcpt"/>
</dbReference>
<accession>A0A6J4ZI45</accession>
<keyword evidence="6 13" id="KW-0812">Transmembrane</keyword>
<evidence type="ECO:0000256" key="1">
    <source>
        <dbReference type="ARBA" id="ARBA00004429"/>
    </source>
</evidence>
<dbReference type="EMBL" id="CADIJR010000003">
    <property type="protein sequence ID" value="CAB3629730.1"/>
    <property type="molecule type" value="Genomic_DNA"/>
</dbReference>
<evidence type="ECO:0000256" key="3">
    <source>
        <dbReference type="ARBA" id="ARBA00022481"/>
    </source>
</evidence>
<dbReference type="PANTHER" id="PTHR43531:SF14">
    <property type="entry name" value="METHYL-ACCEPTING CHEMOTAXIS PROTEIN I-RELATED"/>
    <property type="match status" value="1"/>
</dbReference>
<dbReference type="SMART" id="SM00304">
    <property type="entry name" value="HAMP"/>
    <property type="match status" value="1"/>
</dbReference>
<evidence type="ECO:0000256" key="10">
    <source>
        <dbReference type="ARBA" id="ARBA00029447"/>
    </source>
</evidence>
<dbReference type="SUPFAM" id="SSF58104">
    <property type="entry name" value="Methyl-accepting chemotaxis protein (MCP) signaling domain"/>
    <property type="match status" value="1"/>
</dbReference>
<dbReference type="CDD" id="cd11386">
    <property type="entry name" value="MCP_signal"/>
    <property type="match status" value="1"/>
</dbReference>
<feature type="domain" description="Methyl-accepting transducer" evidence="14">
    <location>
        <begin position="270"/>
        <end position="499"/>
    </location>
</feature>
<dbReference type="PROSITE" id="PS51257">
    <property type="entry name" value="PROKAR_LIPOPROTEIN"/>
    <property type="match status" value="1"/>
</dbReference>
<evidence type="ECO:0000256" key="7">
    <source>
        <dbReference type="ARBA" id="ARBA00022989"/>
    </source>
</evidence>
<evidence type="ECO:0000256" key="5">
    <source>
        <dbReference type="ARBA" id="ARBA00022519"/>
    </source>
</evidence>
<keyword evidence="5" id="KW-0997">Cell inner membrane</keyword>
<dbReference type="Pfam" id="PF02203">
    <property type="entry name" value="TarH"/>
    <property type="match status" value="1"/>
</dbReference>
<feature type="transmembrane region" description="Helical" evidence="13">
    <location>
        <begin position="191"/>
        <end position="211"/>
    </location>
</feature>
<reference evidence="16 17" key="1">
    <citation type="submission" date="2020-04" db="EMBL/GenBank/DDBJ databases">
        <authorList>
            <person name="De Canck E."/>
        </authorList>
    </citation>
    <scope>NUCLEOTIDE SEQUENCE [LARGE SCALE GENOMIC DNA]</scope>
    <source>
        <strain evidence="16 17">LMG 26845</strain>
    </source>
</reference>
<comment type="similarity">
    <text evidence="10">Belongs to the methyl-accepting chemotaxis (MCP) protein family.</text>
</comment>
<dbReference type="Proteomes" id="UP000507979">
    <property type="component" value="Unassembled WGS sequence"/>
</dbReference>
<evidence type="ECO:0000256" key="6">
    <source>
        <dbReference type="ARBA" id="ARBA00022692"/>
    </source>
</evidence>
<dbReference type="InterPro" id="IPR051310">
    <property type="entry name" value="MCP_chemotaxis"/>
</dbReference>
<feature type="domain" description="HAMP" evidence="15">
    <location>
        <begin position="213"/>
        <end position="265"/>
    </location>
</feature>
<dbReference type="FunFam" id="1.10.287.950:FF:000001">
    <property type="entry name" value="Methyl-accepting chemotaxis sensory transducer"/>
    <property type="match status" value="1"/>
</dbReference>
<dbReference type="RefSeq" id="WP_054428419.1">
    <property type="nucleotide sequence ID" value="NZ_CADIJR010000003.1"/>
</dbReference>
<comment type="subcellular location">
    <subcellularLocation>
        <location evidence="1">Cell inner membrane</location>
        <topology evidence="1">Multi-pass membrane protein</topology>
    </subcellularLocation>
</comment>
<dbReference type="SUPFAM" id="SSF47170">
    <property type="entry name" value="Aspartate receptor, ligand-binding domain"/>
    <property type="match status" value="1"/>
</dbReference>
<evidence type="ECO:0000256" key="2">
    <source>
        <dbReference type="ARBA" id="ARBA00022475"/>
    </source>
</evidence>
<evidence type="ECO:0000256" key="11">
    <source>
        <dbReference type="PROSITE-ProRule" id="PRU00284"/>
    </source>
</evidence>
<keyword evidence="17" id="KW-1185">Reference proteome</keyword>
<evidence type="ECO:0000313" key="17">
    <source>
        <dbReference type="Proteomes" id="UP000507979"/>
    </source>
</evidence>
<dbReference type="InterPro" id="IPR035440">
    <property type="entry name" value="4HB_MCP_dom_sf"/>
</dbReference>
<dbReference type="SMART" id="SM00283">
    <property type="entry name" value="MA"/>
    <property type="match status" value="1"/>
</dbReference>
<dbReference type="InterPro" id="IPR003122">
    <property type="entry name" value="Tar_rcpt_lig-bd"/>
</dbReference>
<dbReference type="PANTHER" id="PTHR43531">
    <property type="entry name" value="PROTEIN ICFG"/>
    <property type="match status" value="1"/>
</dbReference>
<evidence type="ECO:0000256" key="4">
    <source>
        <dbReference type="ARBA" id="ARBA00022500"/>
    </source>
</evidence>
<organism evidence="16 17">
    <name type="scientific">Achromobacter insuavis</name>
    <dbReference type="NCBI Taxonomy" id="1287735"/>
    <lineage>
        <taxon>Bacteria</taxon>
        <taxon>Pseudomonadati</taxon>
        <taxon>Pseudomonadota</taxon>
        <taxon>Betaproteobacteria</taxon>
        <taxon>Burkholderiales</taxon>
        <taxon>Alcaligenaceae</taxon>
        <taxon>Achromobacter</taxon>
    </lineage>
</organism>
<gene>
    <name evidence="16" type="primary">tsr_1</name>
    <name evidence="16" type="ORF">LMG26845_00600</name>
</gene>
<evidence type="ECO:0000259" key="14">
    <source>
        <dbReference type="PROSITE" id="PS50111"/>
    </source>
</evidence>
<dbReference type="GO" id="GO:0006935">
    <property type="term" value="P:chemotaxis"/>
    <property type="evidence" value="ECO:0007669"/>
    <property type="project" value="UniProtKB-KW"/>
</dbReference>
<dbReference type="Pfam" id="PF00015">
    <property type="entry name" value="MCPsignal"/>
    <property type="match status" value="1"/>
</dbReference>
<keyword evidence="7 13" id="KW-1133">Transmembrane helix</keyword>
<dbReference type="GO" id="GO:0005886">
    <property type="term" value="C:plasma membrane"/>
    <property type="evidence" value="ECO:0007669"/>
    <property type="project" value="UniProtKB-SubCell"/>
</dbReference>
<evidence type="ECO:0000256" key="8">
    <source>
        <dbReference type="ARBA" id="ARBA00023136"/>
    </source>
</evidence>
<evidence type="ECO:0000256" key="9">
    <source>
        <dbReference type="ARBA" id="ARBA00023224"/>
    </source>
</evidence>
<dbReference type="Gene3D" id="1.10.287.950">
    <property type="entry name" value="Methyl-accepting chemotaxis protein"/>
    <property type="match status" value="1"/>
</dbReference>
<dbReference type="InterPro" id="IPR004089">
    <property type="entry name" value="MCPsignal_dom"/>
</dbReference>
<dbReference type="GO" id="GO:0007165">
    <property type="term" value="P:signal transduction"/>
    <property type="evidence" value="ECO:0007669"/>
    <property type="project" value="UniProtKB-KW"/>
</dbReference>
<dbReference type="InterPro" id="IPR003660">
    <property type="entry name" value="HAMP_dom"/>
</dbReference>
<name>A0A6J4ZI45_9BURK</name>
<keyword evidence="12" id="KW-0175">Coiled coil</keyword>
<dbReference type="Gene3D" id="1.20.120.30">
    <property type="entry name" value="Aspartate receptor, ligand-binding domain"/>
    <property type="match status" value="1"/>
</dbReference>
<evidence type="ECO:0000313" key="16">
    <source>
        <dbReference type="EMBL" id="CAB3629730.1"/>
    </source>
</evidence>
<keyword evidence="3" id="KW-0488">Methylation</keyword>
<keyword evidence="8 13" id="KW-0472">Membrane</keyword>
<sequence>MLEKLKVRTGMMLVLACFVITLALACGLSWMNAENSVREIEDLNNVAVHQVDPLYESNAALLRTRLSLAASIADLQAGANDQAASAEAAAAGQLKLARERFDRYMAVPKSERGQELALVLQGRFNAYAAGLDELDAALKERSVARYQQNEARVRQADADFAKDMQVFLARVQERSDSVLDRSQTTYSTARISAVVLLSVALLLAVLCWAFIRRGVLLPLQDAGRHFDRIAAGDLTQRVDARSSNEIGTLFSAVRRMQDGLTRTVTTVRQGVEEINVGAAEIAAGNANLSTRTEEQAAALEETASTMEELAATVKQNAENAAQANQLAAVSMEVAQRGGHTVGQVVATMQGISDSSRRIADIVSVIDGIAFQTNILALNAAVEAARAGEQGKGFAVVAGEVRTLAQRAAQAAKEIKALIETSVETVAAGSSQVSAAGQTMEEIVVSVQRVADIMGEISAASAQQAGGIDQVSLAVSQMDEVTQQNAALVEEASAAASAMEDQARRLAEATAVFKTQSGQVIEVAPVQVGGRTPASRLSRS</sequence>
<dbReference type="PROSITE" id="PS50885">
    <property type="entry name" value="HAMP"/>
    <property type="match status" value="1"/>
</dbReference>
<dbReference type="CDD" id="cd19407">
    <property type="entry name" value="Tar_Tsr_sensor"/>
    <property type="match status" value="1"/>
</dbReference>
<evidence type="ECO:0000256" key="12">
    <source>
        <dbReference type="SAM" id="Coils"/>
    </source>
</evidence>
<keyword evidence="4" id="KW-0145">Chemotaxis</keyword>
<evidence type="ECO:0000259" key="15">
    <source>
        <dbReference type="PROSITE" id="PS50885"/>
    </source>
</evidence>
<dbReference type="PROSITE" id="PS50111">
    <property type="entry name" value="CHEMOTAXIS_TRANSDUC_2"/>
    <property type="match status" value="1"/>
</dbReference>
<evidence type="ECO:0000256" key="13">
    <source>
        <dbReference type="SAM" id="Phobius"/>
    </source>
</evidence>
<dbReference type="GeneID" id="92896438"/>
<protein>
    <submittedName>
        <fullName evidence="16">Methyl-accepting chemotaxis protein I</fullName>
    </submittedName>
</protein>
<dbReference type="PRINTS" id="PR00260">
    <property type="entry name" value="CHEMTRNSDUCR"/>
</dbReference>
<proteinExistence type="inferred from homology"/>
<feature type="coiled-coil region" evidence="12">
    <location>
        <begin position="289"/>
        <end position="326"/>
    </location>
</feature>
<keyword evidence="2" id="KW-1003">Cell membrane</keyword>